<dbReference type="Pfam" id="PF15787">
    <property type="entry name" value="DUF4704"/>
    <property type="match status" value="1"/>
</dbReference>
<accession>A0ABR2KHD5</accession>
<proteinExistence type="predicted"/>
<feature type="domain" description="BEACH" evidence="2">
    <location>
        <begin position="2246"/>
        <end position="2634"/>
    </location>
</feature>
<dbReference type="SUPFAM" id="SSF81837">
    <property type="entry name" value="BEACH domain"/>
    <property type="match status" value="2"/>
</dbReference>
<reference evidence="4 5" key="1">
    <citation type="submission" date="2024-04" db="EMBL/GenBank/DDBJ databases">
        <title>Tritrichomonas musculus Genome.</title>
        <authorList>
            <person name="Alves-Ferreira E."/>
            <person name="Grigg M."/>
            <person name="Lorenzi H."/>
            <person name="Galac M."/>
        </authorList>
    </citation>
    <scope>NUCLEOTIDE SEQUENCE [LARGE SCALE GENOMIC DNA]</scope>
    <source>
        <strain evidence="4 5">EAF2021</strain>
    </source>
</reference>
<evidence type="ECO:0000259" key="2">
    <source>
        <dbReference type="PROSITE" id="PS50197"/>
    </source>
</evidence>
<dbReference type="InterPro" id="IPR011993">
    <property type="entry name" value="PH-like_dom_sf"/>
</dbReference>
<feature type="region of interest" description="Disordered" evidence="1">
    <location>
        <begin position="1242"/>
        <end position="1262"/>
    </location>
</feature>
<dbReference type="InterPro" id="IPR001680">
    <property type="entry name" value="WD40_rpt"/>
</dbReference>
<dbReference type="PROSITE" id="PS51783">
    <property type="entry name" value="PH_BEACH"/>
    <property type="match status" value="1"/>
</dbReference>
<dbReference type="InterPro" id="IPR015943">
    <property type="entry name" value="WD40/YVTN_repeat-like_dom_sf"/>
</dbReference>
<dbReference type="PROSITE" id="PS50197">
    <property type="entry name" value="BEACH"/>
    <property type="match status" value="1"/>
</dbReference>
<evidence type="ECO:0000313" key="4">
    <source>
        <dbReference type="EMBL" id="KAK8890368.1"/>
    </source>
</evidence>
<dbReference type="InterPro" id="IPR050865">
    <property type="entry name" value="BEACH_Domain"/>
</dbReference>
<sequence length="3204" mass="367127">MSFSFHPDYFLYSRILYDDSSVENCITLFCSLSDDGSKLFKYDSKLVHELLSLNPQCSDMEFLSIIFDFNDILTRRVDKSQPILALKKLTAISFFLNQLLKQGNKECVNEIDNLFQISKQLFFSKNQEIINAVSVTYSFVLNVLSSRCRDLCAFTVSMDSIFSIIRFIIDFFVNQKNINHNLLPQVISFLLNSIHFFSSKMELNDKVHHLLVDIMKAISSFNLNIQIDLNYFSLIDKIFSFLEKDSVFPKKTKIFIFSFLSVLISRQVDLIDFLFNDDYLNKSVQFIKSIINNVKSTFIPVPIKMYKKLRKTEIAENTVVTIETFNEGYNVEVPKIEKPDDTKYALLFPKNKDIINILNTYNRICKVVSSRYFELMTKTMYAILKSKDELSLPMHSFLVYCLNSMISENTNKAIEAFHTRKLHLILQLEIYKSGFVKEVSSNIANTLFYLSQNCKTVNFFHDVIYKFAHDCKTMVIEEQFAINIIKNFMLCEEKFSKYFESFKFDEVIANLMLDLRAFHIAAQNEKIIQAIVHSRTVLFEFIQMVLQLKIIKDILISSEYFIYALCQMVYEKNLIQYVVSIWAHILTISKSTDSQVHSIIIFIQSIFDRKNEPGFAEILRRIIQALVVHFHQNPSDMSNIFFHTKLLDYLINFVLYTKSKEDLFSLFQLFRNFSKFQELVKEYVLDMAPFMQLQPLVESQSMIDDIKDWLWSFVCGVTCQYLDQIRPIKNALPLSLIYCSLKRDNAALFEFIVFLRKCCESDQPSALEVCAGDIPSLLIDQIRDYRQYEKGDSLFEEVLRILAILSQYSMKSKDLRSLFQTMTLINGQKSPFYTQDLLKLLQNIFGMKLEMPCAFISSSGRSSLFKVKETKLLNSFTDFSIFFEFELKSDNWKPKSELLRIASDENTLLLWFKNDQLVLTFLKTEEPLELVIDVKFPVNVWIQLALIFSDSNFSLYMDSKLMLTVKVPKFHFKSKISCSFARSFACNLSNFIFTSGIIDSKNVKNLLYFPKYTPTSFDITEIDNFPRIFQSLFTGSISASAVFIFSALVTHNQKLPNLAKMYVKCPAVFSGQAFTFSPQPKQTLRCIGGIPTIYPLFSQLDQPYTNGLLSNLLAFVTALFNNCMLNQEEFYYSNSFQVIACLLASKITDVDDDIIDRISDMYEAIDMRLLIRQMFNDLLFNVRLWIYLPIVKQDNLYKAFIKLFENSPLGIKKVIVTQLTFRHILMLIRVFLWSVNTNTNSNPKLKDQNTSENPIQSKNGPSHICLLDKPRIDHASEKVGIYRPNDLSLVRANLLHLAELIVPIRFTINDAETLIHYSLDMSDPVLCSEFQVVLTKLLQDKNPTILKVVAKYFTYNDFFPLITSDNEKVRVNSLNILMLFTREEHQKLLSPYSTTAWIDGITRYINMKYTTSYFADVALSYAFGYYKKGHPIDTYVKFSKNEHVNGIDGQISIEKVMPLIMLIISKLPEKVGKIYTTEIKEFVTTKRFKLVKTKCWDHPFILYILSRLTVRRRTFNQPLSDQKAHRKLVRQPKIIHVDETTMDESGRDILLSLSYVYMDMVKMGSIRYLLHVLSFILKRDVYFIMEAIFFAILNHSLLTGKFKEESIPTFVNAIFEYMFVLPDIDSYASLSFESTQVDKCLSLPSNLGWSIPRDNSSSLLSSKNKKLLATPSPNQKNRFKPVKSISQEFSELSSSSSSAANSAIHSATLSSIHSTAPSTSPSEDRIASLANDSNLPLTSKDNSNSTTIQTSNQNDDNSNLFIMKRSFAREKYQDLINIRMKCEKLSLNYFYAIRIDPFTGTWVDEKLAECFCRLLSLYPSLGNDEYNLLLFSFTISIGIQNPNTYPTFYPFSHSIKSNIPLKGHLSEMKTKCFICYLAGMAKIFYNTALTHGSHKVLFEDFKVFNGVIMDVFKLSVPQNFNNIDEFHSFYLGKDNKNEYEINVLLMAIEKFSNEVETTFMNGLASQVSKATTKDYQTFIDFRSPAVNPSLLSSGKNHQNPQIMMQLQRFASSMRNAQTKGLKKYIESWRIMSNEKGPWCPPEKSFTHHWKLENSIQKIMRRGMMKENFAFTNHSDASLLRDTSNRVDNELGINGENNNNDDDENYKSIMKKLRITDFIGDRTVETLFQDSELGEINKNENVVQLQSDDIIIKVDAKHITMKDVNSGSFMLTSELLIFDSPSKYLDVSLDEVVYVFKRRYLAQDTSLEIFTNMHRAYFFEFVGDQRDQIIHELLRINPKNLKFVQDTDDSIKRLIEKTQRVWQDGKMSNFDYLMAINMFSGRTYNDLGQYPVFPWVIADYTSDVLNLNDLSVYRDLAKPLGALTEERLRMLKERLDDADGMDMPYLYGSFYSSSAVVIGYLIRVEPFTSLHIKLQSGKFDLSDRLFNSIPKAWESVTTAMMDFRELIPEFFYLPDFLVNANNFDLGISISISKTYNINPISLNSKSCQENRGNRSSFIPFNSPTNKKNFVKSLQRNKATIYSSSTNLSKSLHLDPKKNSMQNWKQVNNSTSILTNGRSDQGINNDEPINVNYCNNIKYCDVELPPWASSPLDFIKKNRAALESPVVSATLPYWIDMIFGISSRGEKAVQIDNIFHPFFFSEIQQEFDPYLVFKREYAACFGQAPSQIFEYSHPAKLVLKKQLKIHEPHLVIDCGKGKPILSIESDEYGFITVVNSDYNVFSNRDNKVRPLFNINSVIMPEDINICTKLIRTKGKIALSTAPWDRCFCITHINEGLLFTKRFHVGKISAVAITEHRYATASLDGTVALWKKPNIPPDPPLMMPKLPSVQNVITSSSSPALQHLSSSLPTSNLIPASSSNLNTNPNLMSGNININAISSSSVSSTSINSSNFSGGLSNNLLSGSFSSSQNLTSDAFKEGLAKLPDNQAKEVGTYQSVPSIFSMQIESPTENIENKENKDVKENKENKDVKPQINSEFGLIPVATITKHCSPVIAVDINETANIIVSGARDGTLVSSSLMNGRVIKMIKITNTIEPIYYYNNESANETDLNHSTSFLNIDADDDKNDNNNTNDANNLESEYDYYDEDDKLDEDSHNAGLLNEYGAADENIDDPNIIKISSNGTICVCISRPASSIIKVYDINMNEISCCLFDSYIRCMTVFEWYNGREMLAVALRNKKIELIKIPSFKHVWTFNGYNTSSIEVVNSPSKALLIGTMEGKVLKIDIEDINETSIPSDLSSSVNQILNIL</sequence>
<dbReference type="SUPFAM" id="SSF50978">
    <property type="entry name" value="WD40 repeat-like"/>
    <property type="match status" value="1"/>
</dbReference>
<dbReference type="InterPro" id="IPR036322">
    <property type="entry name" value="WD40_repeat_dom_sf"/>
</dbReference>
<keyword evidence="5" id="KW-1185">Reference proteome</keyword>
<dbReference type="CDD" id="cd06071">
    <property type="entry name" value="Beach"/>
    <property type="match status" value="1"/>
</dbReference>
<dbReference type="SUPFAM" id="SSF50729">
    <property type="entry name" value="PH domain-like"/>
    <property type="match status" value="1"/>
</dbReference>
<dbReference type="Pfam" id="PF02138">
    <property type="entry name" value="Beach"/>
    <property type="match status" value="2"/>
</dbReference>
<dbReference type="Pfam" id="PF14844">
    <property type="entry name" value="PH_BEACH"/>
    <property type="match status" value="1"/>
</dbReference>
<dbReference type="InterPro" id="IPR036372">
    <property type="entry name" value="BEACH_dom_sf"/>
</dbReference>
<name>A0ABR2KHD5_9EUKA</name>
<evidence type="ECO:0000259" key="3">
    <source>
        <dbReference type="PROSITE" id="PS51783"/>
    </source>
</evidence>
<dbReference type="Gene3D" id="1.10.1540.10">
    <property type="entry name" value="BEACH domain"/>
    <property type="match status" value="2"/>
</dbReference>
<dbReference type="InterPro" id="IPR013320">
    <property type="entry name" value="ConA-like_dom_sf"/>
</dbReference>
<feature type="compositionally biased region" description="Polar residues" evidence="1">
    <location>
        <begin position="1250"/>
        <end position="1260"/>
    </location>
</feature>
<dbReference type="SUPFAM" id="SSF49899">
    <property type="entry name" value="Concanavalin A-like lectins/glucanases"/>
    <property type="match status" value="1"/>
</dbReference>
<feature type="domain" description="BEACH-type PH" evidence="3">
    <location>
        <begin position="2127"/>
        <end position="2233"/>
    </location>
</feature>
<comment type="caution">
    <text evidence="4">The sequence shown here is derived from an EMBL/GenBank/DDBJ whole genome shotgun (WGS) entry which is preliminary data.</text>
</comment>
<evidence type="ECO:0000313" key="5">
    <source>
        <dbReference type="Proteomes" id="UP001470230"/>
    </source>
</evidence>
<dbReference type="InterPro" id="IPR000409">
    <property type="entry name" value="BEACH_dom"/>
</dbReference>
<dbReference type="SMART" id="SM01026">
    <property type="entry name" value="Beach"/>
    <property type="match status" value="1"/>
</dbReference>
<feature type="region of interest" description="Disordered" evidence="1">
    <location>
        <begin position="1733"/>
        <end position="1754"/>
    </location>
</feature>
<dbReference type="InterPro" id="IPR031570">
    <property type="entry name" value="NBEA/BDCP_DUF4704"/>
</dbReference>
<protein>
    <recommendedName>
        <fullName evidence="6">Beige/BEACH domain containing protein</fullName>
    </recommendedName>
</protein>
<dbReference type="Proteomes" id="UP001470230">
    <property type="component" value="Unassembled WGS sequence"/>
</dbReference>
<gene>
    <name evidence="4" type="ORF">M9Y10_035143</name>
</gene>
<evidence type="ECO:0008006" key="6">
    <source>
        <dbReference type="Google" id="ProtNLM"/>
    </source>
</evidence>
<dbReference type="EMBL" id="JAPFFF010000005">
    <property type="protein sequence ID" value="KAK8890368.1"/>
    <property type="molecule type" value="Genomic_DNA"/>
</dbReference>
<dbReference type="PANTHER" id="PTHR13743:SF112">
    <property type="entry name" value="BEACH DOMAIN-CONTAINING PROTEIN"/>
    <property type="match status" value="1"/>
</dbReference>
<organism evidence="4 5">
    <name type="scientific">Tritrichomonas musculus</name>
    <dbReference type="NCBI Taxonomy" id="1915356"/>
    <lineage>
        <taxon>Eukaryota</taxon>
        <taxon>Metamonada</taxon>
        <taxon>Parabasalia</taxon>
        <taxon>Tritrichomonadida</taxon>
        <taxon>Tritrichomonadidae</taxon>
        <taxon>Tritrichomonas</taxon>
    </lineage>
</organism>
<dbReference type="Gene3D" id="2.130.10.10">
    <property type="entry name" value="YVTN repeat-like/Quinoprotein amine dehydrogenase"/>
    <property type="match status" value="1"/>
</dbReference>
<evidence type="ECO:0000256" key="1">
    <source>
        <dbReference type="SAM" id="MobiDB-lite"/>
    </source>
</evidence>
<dbReference type="Gene3D" id="2.30.29.30">
    <property type="entry name" value="Pleckstrin-homology domain (PH domain)/Phosphotyrosine-binding domain (PTB)"/>
    <property type="match status" value="1"/>
</dbReference>
<dbReference type="InterPro" id="IPR023362">
    <property type="entry name" value="PH-BEACH_dom"/>
</dbReference>
<dbReference type="PANTHER" id="PTHR13743">
    <property type="entry name" value="BEIGE/BEACH-RELATED"/>
    <property type="match status" value="1"/>
</dbReference>
<dbReference type="SMART" id="SM00320">
    <property type="entry name" value="WD40"/>
    <property type="match status" value="2"/>
</dbReference>